<dbReference type="Gene3D" id="3.40.50.300">
    <property type="entry name" value="P-loop containing nucleotide triphosphate hydrolases"/>
    <property type="match status" value="1"/>
</dbReference>
<dbReference type="EMBL" id="JAXCLX010000001">
    <property type="protein sequence ID" value="MDY0872505.1"/>
    <property type="molecule type" value="Genomic_DNA"/>
</dbReference>
<name>A0ABU5DZ00_9PROT</name>
<dbReference type="Proteomes" id="UP001271769">
    <property type="component" value="Unassembled WGS sequence"/>
</dbReference>
<evidence type="ECO:0000313" key="2">
    <source>
        <dbReference type="Proteomes" id="UP001271769"/>
    </source>
</evidence>
<dbReference type="Pfam" id="PF03237">
    <property type="entry name" value="Terminase_6N"/>
    <property type="match status" value="1"/>
</dbReference>
<evidence type="ECO:0000313" key="1">
    <source>
        <dbReference type="EMBL" id="MDY0872505.1"/>
    </source>
</evidence>
<comment type="caution">
    <text evidence="1">The sequence shown here is derived from an EMBL/GenBank/DDBJ whole genome shotgun (WGS) entry which is preliminary data.</text>
</comment>
<dbReference type="Gene3D" id="3.30.420.280">
    <property type="match status" value="1"/>
</dbReference>
<keyword evidence="2" id="KW-1185">Reference proteome</keyword>
<proteinExistence type="predicted"/>
<organism evidence="1 2">
    <name type="scientific">Dongia rigui</name>
    <dbReference type="NCBI Taxonomy" id="940149"/>
    <lineage>
        <taxon>Bacteria</taxon>
        <taxon>Pseudomonadati</taxon>
        <taxon>Pseudomonadota</taxon>
        <taxon>Alphaproteobacteria</taxon>
        <taxon>Rhodospirillales</taxon>
        <taxon>Dongiaceae</taxon>
        <taxon>Dongia</taxon>
    </lineage>
</organism>
<protein>
    <recommendedName>
        <fullName evidence="3">Terminase-like family protein</fullName>
    </recommendedName>
</protein>
<gene>
    <name evidence="1" type="ORF">SMD31_11245</name>
</gene>
<evidence type="ECO:0008006" key="3">
    <source>
        <dbReference type="Google" id="ProtNLM"/>
    </source>
</evidence>
<reference evidence="1 2" key="1">
    <citation type="journal article" date="2013" name="Antonie Van Leeuwenhoek">
        <title>Dongia rigui sp. nov., isolated from freshwater of a large wetland in Korea.</title>
        <authorList>
            <person name="Baik K.S."/>
            <person name="Hwang Y.M."/>
            <person name="Choi J.S."/>
            <person name="Kwon J."/>
            <person name="Seong C.N."/>
        </authorList>
    </citation>
    <scope>NUCLEOTIDE SEQUENCE [LARGE SCALE GENOMIC DNA]</scope>
    <source>
        <strain evidence="1 2">04SU4-P</strain>
    </source>
</reference>
<dbReference type="RefSeq" id="WP_320500932.1">
    <property type="nucleotide sequence ID" value="NZ_JAXCLX010000001.1"/>
</dbReference>
<accession>A0ABU5DZ00</accession>
<sequence>MHLYSPRPHQADLHRALKRFNVLVAHRRFGKTVFCINELIAKAAVNPKREARYGYVAPLLTQAKDVAWVYLKRFTAPIPGIEVSETELWVQLPNGARIRLYGADNADRLRGLYFDGVVLDEYAQMSPRVWPEVVRPMLADRQGWALFIGTPMGRNHFCALYEQAMTDADWLARRFPASETGILAVAELAAARRAMSTQAFAQEFECSFAAGVPGAYYAALLEQAEQDGRIGRVPWEPRLPVTTAWDLGIGDATAIWFAQTLGQEIRIIDYYEASGAALAHYAKHLSEKDYVYHEHLLPHDVSVRELSTGQTRLDTLRSLGLKVRVLSADSVEDGIEAVRNLIPRCWIDAQKCARGLDALRLYRPAFDAKRETFSARPVHDWTSHAADALRYLSRGLKRPLRPAMESAQTGDYSPFSW</sequence>
<dbReference type="InterPro" id="IPR027417">
    <property type="entry name" value="P-loop_NTPase"/>
</dbReference>